<keyword evidence="1" id="KW-0186">Copper</keyword>
<comment type="similarity">
    <text evidence="1">Belongs to the Cu-Zn superoxide dismutase family.</text>
</comment>
<sequence>LLTANSKNFISPNAYNVLLLQIAGTLSGLTRGSHGFHVHQNGAMGVGCADAGSHFNPCGVMHGGPNDEHRHVGDLGNIVADTQGQAHVLIHANNLSLEGPNSIVGRSVVIHVNMDDQGKGGTPESASTGHSGARAACGVIGIIDPMQ</sequence>
<dbReference type="InterPro" id="IPR036423">
    <property type="entry name" value="SOD-like_Cu/Zn_dom_sf"/>
</dbReference>
<dbReference type="WBParaSite" id="GPUH_0000125001-mRNA-1">
    <property type="protein sequence ID" value="GPUH_0000125001-mRNA-1"/>
    <property type="gene ID" value="GPUH_0000125001"/>
</dbReference>
<protein>
    <recommendedName>
        <fullName evidence="1">Superoxide dismutase [Cu-Zn]</fullName>
        <ecNumber evidence="1">1.15.1.1</ecNumber>
    </recommendedName>
</protein>
<dbReference type="Pfam" id="PF00080">
    <property type="entry name" value="Sod_Cu"/>
    <property type="match status" value="1"/>
</dbReference>
<accession>A0A183CXQ9</accession>
<keyword evidence="1" id="KW-0479">Metal-binding</keyword>
<dbReference type="PROSITE" id="PS00332">
    <property type="entry name" value="SOD_CU_ZN_2"/>
    <property type="match status" value="1"/>
</dbReference>
<dbReference type="AlphaFoldDB" id="A0A183CXQ9"/>
<evidence type="ECO:0000313" key="3">
    <source>
        <dbReference type="WBParaSite" id="GPUH_0000125001-mRNA-1"/>
    </source>
</evidence>
<dbReference type="CDD" id="cd00305">
    <property type="entry name" value="Cu-Zn_Superoxide_Dismutase"/>
    <property type="match status" value="1"/>
</dbReference>
<evidence type="ECO:0000259" key="2">
    <source>
        <dbReference type="Pfam" id="PF00080"/>
    </source>
</evidence>
<dbReference type="EC" id="1.15.1.1" evidence="1"/>
<reference evidence="3" key="1">
    <citation type="submission" date="2016-06" db="UniProtKB">
        <authorList>
            <consortium name="WormBaseParasite"/>
        </authorList>
    </citation>
    <scope>IDENTIFICATION</scope>
</reference>
<evidence type="ECO:0000256" key="1">
    <source>
        <dbReference type="RuleBase" id="RU000393"/>
    </source>
</evidence>
<comment type="function">
    <text evidence="1">Destroys radicals which are normally produced within the cells and which are toxic to biological systems.</text>
</comment>
<comment type="cofactor">
    <cofactor evidence="1">
        <name>Cu cation</name>
        <dbReference type="ChEBI" id="CHEBI:23378"/>
    </cofactor>
    <text evidence="1">Binds 1 copper ion per subunit.</text>
</comment>
<dbReference type="SUPFAM" id="SSF49329">
    <property type="entry name" value="Cu,Zn superoxide dismutase-like"/>
    <property type="match status" value="1"/>
</dbReference>
<keyword evidence="1" id="KW-0560">Oxidoreductase</keyword>
<keyword evidence="1" id="KW-0862">Zinc</keyword>
<name>A0A183CXQ9_9BILA</name>
<dbReference type="InterPro" id="IPR024134">
    <property type="entry name" value="SOD_Cu/Zn_/chaperone"/>
</dbReference>
<feature type="domain" description="Superoxide dismutase copper/zinc binding" evidence="2">
    <location>
        <begin position="20"/>
        <end position="140"/>
    </location>
</feature>
<comment type="cofactor">
    <cofactor evidence="1">
        <name>Zn(2+)</name>
        <dbReference type="ChEBI" id="CHEBI:29105"/>
    </cofactor>
    <text evidence="1">Binds 1 zinc ion per subunit.</text>
</comment>
<dbReference type="InterPro" id="IPR001424">
    <property type="entry name" value="SOD_Cu_Zn_dom"/>
</dbReference>
<dbReference type="GO" id="GO:0005507">
    <property type="term" value="F:copper ion binding"/>
    <property type="evidence" value="ECO:0007669"/>
    <property type="project" value="InterPro"/>
</dbReference>
<proteinExistence type="inferred from homology"/>
<organism evidence="3">
    <name type="scientific">Gongylonema pulchrum</name>
    <dbReference type="NCBI Taxonomy" id="637853"/>
    <lineage>
        <taxon>Eukaryota</taxon>
        <taxon>Metazoa</taxon>
        <taxon>Ecdysozoa</taxon>
        <taxon>Nematoda</taxon>
        <taxon>Chromadorea</taxon>
        <taxon>Rhabditida</taxon>
        <taxon>Spirurina</taxon>
        <taxon>Spiruromorpha</taxon>
        <taxon>Spiruroidea</taxon>
        <taxon>Gongylonematidae</taxon>
        <taxon>Gongylonema</taxon>
    </lineage>
</organism>
<dbReference type="Gene3D" id="2.60.40.200">
    <property type="entry name" value="Superoxide dismutase, copper/zinc binding domain"/>
    <property type="match status" value="1"/>
</dbReference>
<dbReference type="GO" id="GO:0004784">
    <property type="term" value="F:superoxide dismutase activity"/>
    <property type="evidence" value="ECO:0007669"/>
    <property type="project" value="UniProtKB-EC"/>
</dbReference>
<comment type="catalytic activity">
    <reaction evidence="1">
        <text>2 superoxide + 2 H(+) = H2O2 + O2</text>
        <dbReference type="Rhea" id="RHEA:20696"/>
        <dbReference type="ChEBI" id="CHEBI:15378"/>
        <dbReference type="ChEBI" id="CHEBI:15379"/>
        <dbReference type="ChEBI" id="CHEBI:16240"/>
        <dbReference type="ChEBI" id="CHEBI:18421"/>
        <dbReference type="EC" id="1.15.1.1"/>
    </reaction>
</comment>
<dbReference type="PRINTS" id="PR00068">
    <property type="entry name" value="CUZNDISMTASE"/>
</dbReference>
<dbReference type="InterPro" id="IPR018152">
    <property type="entry name" value="SOD_Cu/Zn_BS"/>
</dbReference>
<dbReference type="PANTHER" id="PTHR10003">
    <property type="entry name" value="SUPEROXIDE DISMUTASE CU-ZN -RELATED"/>
    <property type="match status" value="1"/>
</dbReference>